<sequence length="767" mass="84618">MKNVEVTEWAFGGWLRGLDHTAAVGILVGLFAVSIVCACFSYWSTLRPLSISRRIPLVGLRSLLFFLLFLCLANPTRVERQLLEPSGLGTLAVVVDVSDSMTMPDNRKSSRLDHASSLWKQWRGQAESAFENIHYFQLAKNTRPVDSFEAAIDASFSTGQTGFYQSAQLVTSAAAGDLAGLVYMTDALDTSGSSVGVDQMVAAAQERQLPVYFIPGVNRLKGADRVDIEKVKLPTRIVQRSSFEFEAVYRISSDRARSLPIRLFQNGKLVDEQQVDIRAGDNVRRWGVPIQVEDAGSYEIRLEVGAGDYYAQSVSEVQVYESLPKKVLVYLGALDWGYRYLADALHEDPSFEMDTIFGPSTGLRRVAFASDAPVLNDLPSAVSGLNDYDIVILLQPYIADISAAQQQALAAYARDGGAVLFAISNTEGSRQFAGTAIERMLPVVLDASEESAKDVATRNFQAAMRRVRGGENKTAETKFALAASQKAVLRPLSRLDAIVGSEFSTMFAQLPVELQSIAPEYFESARVEFAKAAAQVQSQVQADDHSNILFATQTFGSGKSSILTTDLFWRWHLSRPSDDPASSIFWQQMITWLARSTDRAVRITSAPIVGRVDEPLSFQITGGSDAVWATVQNRAEGTLRSLPVGAANEHGVHVIETDFAEAGDWILRVEDTETGTYARTFFAIQDLAPVNEAVVRSVDFETMKELAIRTGGAVLQNGPPREWSTRTNDELLLDESVSLRWHQQWLLLAILLIYSTELILRRRARLL</sequence>
<dbReference type="RefSeq" id="WP_308948908.1">
    <property type="nucleotide sequence ID" value="NZ_JARXHW010000007.1"/>
</dbReference>
<evidence type="ECO:0000313" key="2">
    <source>
        <dbReference type="EMBL" id="MDQ8206790.1"/>
    </source>
</evidence>
<dbReference type="Gene3D" id="3.40.50.880">
    <property type="match status" value="1"/>
</dbReference>
<evidence type="ECO:0000313" key="3">
    <source>
        <dbReference type="Proteomes" id="UP001225316"/>
    </source>
</evidence>
<feature type="transmembrane region" description="Helical" evidence="1">
    <location>
        <begin position="20"/>
        <end position="43"/>
    </location>
</feature>
<protein>
    <recommendedName>
        <fullName evidence="4">Glutamine amidotransferase domain-containing protein</fullName>
    </recommendedName>
</protein>
<keyword evidence="1" id="KW-1133">Transmembrane helix</keyword>
<dbReference type="Proteomes" id="UP001225316">
    <property type="component" value="Unassembled WGS sequence"/>
</dbReference>
<proteinExistence type="predicted"/>
<keyword evidence="1" id="KW-0812">Transmembrane</keyword>
<dbReference type="PANTHER" id="PTHR37947:SF1">
    <property type="entry name" value="BLL2462 PROTEIN"/>
    <property type="match status" value="1"/>
</dbReference>
<keyword evidence="3" id="KW-1185">Reference proteome</keyword>
<dbReference type="EMBL" id="JARXHW010000007">
    <property type="protein sequence ID" value="MDQ8206790.1"/>
    <property type="molecule type" value="Genomic_DNA"/>
</dbReference>
<dbReference type="SUPFAM" id="SSF52317">
    <property type="entry name" value="Class I glutamine amidotransferase-like"/>
    <property type="match status" value="1"/>
</dbReference>
<evidence type="ECO:0000256" key="1">
    <source>
        <dbReference type="SAM" id="Phobius"/>
    </source>
</evidence>
<gene>
    <name evidence="2" type="ORF">QEH52_04670</name>
</gene>
<organism evidence="2 3">
    <name type="scientific">Thalassobacterium maritimum</name>
    <dbReference type="NCBI Taxonomy" id="3041265"/>
    <lineage>
        <taxon>Bacteria</taxon>
        <taxon>Pseudomonadati</taxon>
        <taxon>Verrucomicrobiota</taxon>
        <taxon>Opitutia</taxon>
        <taxon>Puniceicoccales</taxon>
        <taxon>Coraliomargaritaceae</taxon>
        <taxon>Thalassobacterium</taxon>
    </lineage>
</organism>
<reference evidence="2 3" key="1">
    <citation type="submission" date="2023-04" db="EMBL/GenBank/DDBJ databases">
        <title>A novel bacteria isolated from coastal sediment.</title>
        <authorList>
            <person name="Liu X.-J."/>
            <person name="Du Z.-J."/>
        </authorList>
    </citation>
    <scope>NUCLEOTIDE SEQUENCE [LARGE SCALE GENOMIC DNA]</scope>
    <source>
        <strain evidence="2 3">SDUM461003</strain>
    </source>
</reference>
<feature type="transmembrane region" description="Helical" evidence="1">
    <location>
        <begin position="55"/>
        <end position="75"/>
    </location>
</feature>
<name>A0ABU1ARL4_9BACT</name>
<accession>A0ABU1ARL4</accession>
<dbReference type="PANTHER" id="PTHR37947">
    <property type="entry name" value="BLL2462 PROTEIN"/>
    <property type="match status" value="1"/>
</dbReference>
<comment type="caution">
    <text evidence="2">The sequence shown here is derived from an EMBL/GenBank/DDBJ whole genome shotgun (WGS) entry which is preliminary data.</text>
</comment>
<keyword evidence="1" id="KW-0472">Membrane</keyword>
<evidence type="ECO:0008006" key="4">
    <source>
        <dbReference type="Google" id="ProtNLM"/>
    </source>
</evidence>
<dbReference type="InterPro" id="IPR029062">
    <property type="entry name" value="Class_I_gatase-like"/>
</dbReference>